<gene>
    <name evidence="2" type="ORF">THASP1DRAFT_33584</name>
</gene>
<evidence type="ECO:0000313" key="3">
    <source>
        <dbReference type="Proteomes" id="UP000271241"/>
    </source>
</evidence>
<name>A0A4P9XG80_9FUNG</name>
<feature type="signal peptide" evidence="1">
    <location>
        <begin position="1"/>
        <end position="21"/>
    </location>
</feature>
<dbReference type="EMBL" id="KZ993577">
    <property type="protein sequence ID" value="RKP04626.1"/>
    <property type="molecule type" value="Genomic_DNA"/>
</dbReference>
<sequence>MRAHFYILVIALVLSATLTAASPDGEQVQINKKGKSGGGSGGGILYRIQIDARNSKIGLASPNNC</sequence>
<feature type="chain" id="PRO_5020618100" evidence="1">
    <location>
        <begin position="22"/>
        <end position="65"/>
    </location>
</feature>
<accession>A0A4P9XG80</accession>
<keyword evidence="1" id="KW-0732">Signal</keyword>
<reference evidence="3" key="1">
    <citation type="journal article" date="2018" name="Nat. Microbiol.">
        <title>Leveraging single-cell genomics to expand the fungal tree of life.</title>
        <authorList>
            <person name="Ahrendt S.R."/>
            <person name="Quandt C.A."/>
            <person name="Ciobanu D."/>
            <person name="Clum A."/>
            <person name="Salamov A."/>
            <person name="Andreopoulos B."/>
            <person name="Cheng J.F."/>
            <person name="Woyke T."/>
            <person name="Pelin A."/>
            <person name="Henrissat B."/>
            <person name="Reynolds N.K."/>
            <person name="Benny G.L."/>
            <person name="Smith M.E."/>
            <person name="James T.Y."/>
            <person name="Grigoriev I.V."/>
        </authorList>
    </citation>
    <scope>NUCLEOTIDE SEQUENCE [LARGE SCALE GENOMIC DNA]</scope>
    <source>
        <strain evidence="3">RSA 1356</strain>
    </source>
</reference>
<proteinExistence type="predicted"/>
<dbReference type="AlphaFoldDB" id="A0A4P9XG80"/>
<organism evidence="2 3">
    <name type="scientific">Thamnocephalis sphaerospora</name>
    <dbReference type="NCBI Taxonomy" id="78915"/>
    <lineage>
        <taxon>Eukaryota</taxon>
        <taxon>Fungi</taxon>
        <taxon>Fungi incertae sedis</taxon>
        <taxon>Zoopagomycota</taxon>
        <taxon>Zoopagomycotina</taxon>
        <taxon>Zoopagomycetes</taxon>
        <taxon>Zoopagales</taxon>
        <taxon>Sigmoideomycetaceae</taxon>
        <taxon>Thamnocephalis</taxon>
    </lineage>
</organism>
<dbReference type="Proteomes" id="UP000271241">
    <property type="component" value="Unassembled WGS sequence"/>
</dbReference>
<protein>
    <submittedName>
        <fullName evidence="2">Uncharacterized protein</fullName>
    </submittedName>
</protein>
<evidence type="ECO:0000313" key="2">
    <source>
        <dbReference type="EMBL" id="RKP04626.1"/>
    </source>
</evidence>
<keyword evidence="3" id="KW-1185">Reference proteome</keyword>
<evidence type="ECO:0000256" key="1">
    <source>
        <dbReference type="SAM" id="SignalP"/>
    </source>
</evidence>